<gene>
    <name evidence="1" type="ORF">SDC9_167346</name>
</gene>
<accession>A0A645FZJ3</accession>
<comment type="caution">
    <text evidence="1">The sequence shown here is derived from an EMBL/GenBank/DDBJ whole genome shotgun (WGS) entry which is preliminary data.</text>
</comment>
<protein>
    <submittedName>
        <fullName evidence="1">Uncharacterized protein</fullName>
    </submittedName>
</protein>
<organism evidence="1">
    <name type="scientific">bioreactor metagenome</name>
    <dbReference type="NCBI Taxonomy" id="1076179"/>
    <lineage>
        <taxon>unclassified sequences</taxon>
        <taxon>metagenomes</taxon>
        <taxon>ecological metagenomes</taxon>
    </lineage>
</organism>
<reference evidence="1" key="1">
    <citation type="submission" date="2019-08" db="EMBL/GenBank/DDBJ databases">
        <authorList>
            <person name="Kucharzyk K."/>
            <person name="Murdoch R.W."/>
            <person name="Higgins S."/>
            <person name="Loffler F."/>
        </authorList>
    </citation>
    <scope>NUCLEOTIDE SEQUENCE</scope>
</reference>
<proteinExistence type="predicted"/>
<dbReference type="AlphaFoldDB" id="A0A645FZJ3"/>
<evidence type="ECO:0000313" key="1">
    <source>
        <dbReference type="EMBL" id="MPN19971.1"/>
    </source>
</evidence>
<name>A0A645FZJ3_9ZZZZ</name>
<dbReference type="EMBL" id="VSSQ01067613">
    <property type="protein sequence ID" value="MPN19971.1"/>
    <property type="molecule type" value="Genomic_DNA"/>
</dbReference>
<sequence>MVRQEVRQLALMQLSIILHQEKPYWEMLFTQLLLQVPDFREI</sequence>